<dbReference type="InterPro" id="IPR018201">
    <property type="entry name" value="Ketoacyl_synth_AS"/>
</dbReference>
<evidence type="ECO:0000259" key="12">
    <source>
        <dbReference type="PROSITE" id="PS52019"/>
    </source>
</evidence>
<dbReference type="InterPro" id="IPR013120">
    <property type="entry name" value="FAR_NAD-bd"/>
</dbReference>
<dbReference type="PANTHER" id="PTHR43775:SF51">
    <property type="entry name" value="INACTIVE PHENOLPHTHIOCEROL SYNTHESIS POLYKETIDE SYNTHASE TYPE I PKS1-RELATED"/>
    <property type="match status" value="1"/>
</dbReference>
<dbReference type="InterPro" id="IPR050091">
    <property type="entry name" value="PKS_NRPS_Biosynth_Enz"/>
</dbReference>
<dbReference type="Pfam" id="PF08659">
    <property type="entry name" value="KR"/>
    <property type="match status" value="1"/>
</dbReference>
<dbReference type="RefSeq" id="WP_343953662.1">
    <property type="nucleotide sequence ID" value="NZ_BAAAHQ010000039.1"/>
</dbReference>
<evidence type="ECO:0000313" key="14">
    <source>
        <dbReference type="Proteomes" id="UP001501578"/>
    </source>
</evidence>
<dbReference type="Pfam" id="PF00109">
    <property type="entry name" value="ketoacyl-synt"/>
    <property type="match status" value="1"/>
</dbReference>
<evidence type="ECO:0000256" key="1">
    <source>
        <dbReference type="ARBA" id="ARBA00001957"/>
    </source>
</evidence>
<accession>A0ABN1QSC9</accession>
<reference evidence="13 14" key="1">
    <citation type="journal article" date="2019" name="Int. J. Syst. Evol. Microbiol.">
        <title>The Global Catalogue of Microorganisms (GCM) 10K type strain sequencing project: providing services to taxonomists for standard genome sequencing and annotation.</title>
        <authorList>
            <consortium name="The Broad Institute Genomics Platform"/>
            <consortium name="The Broad Institute Genome Sequencing Center for Infectious Disease"/>
            <person name="Wu L."/>
            <person name="Ma J."/>
        </authorList>
    </citation>
    <scope>NUCLEOTIDE SEQUENCE [LARGE SCALE GENOMIC DNA]</scope>
    <source>
        <strain evidence="13 14">JCM 11136</strain>
    </source>
</reference>
<dbReference type="InterPro" id="IPR014043">
    <property type="entry name" value="Acyl_transferase_dom"/>
</dbReference>
<dbReference type="Pfam" id="PF02801">
    <property type="entry name" value="Ketoacyl-synt_C"/>
    <property type="match status" value="1"/>
</dbReference>
<dbReference type="Gene3D" id="1.10.1200.10">
    <property type="entry name" value="ACP-like"/>
    <property type="match status" value="1"/>
</dbReference>
<dbReference type="InterPro" id="IPR001227">
    <property type="entry name" value="Ac_transferase_dom_sf"/>
</dbReference>
<feature type="active site" description="Proton donor; for dehydratase activity" evidence="9">
    <location>
        <position position="1112"/>
    </location>
</feature>
<dbReference type="InterPro" id="IPR006162">
    <property type="entry name" value="Ppantetheine_attach_site"/>
</dbReference>
<dbReference type="SMART" id="SM00827">
    <property type="entry name" value="PKS_AT"/>
    <property type="match status" value="1"/>
</dbReference>
<dbReference type="Gene3D" id="3.40.47.10">
    <property type="match status" value="1"/>
</dbReference>
<dbReference type="InterPro" id="IPR049551">
    <property type="entry name" value="PKS_DH_C"/>
</dbReference>
<feature type="region of interest" description="N-terminal hotdog fold" evidence="9">
    <location>
        <begin position="919"/>
        <end position="1042"/>
    </location>
</feature>
<dbReference type="SUPFAM" id="SSF51735">
    <property type="entry name" value="NAD(P)-binding Rossmann-fold domains"/>
    <property type="match status" value="3"/>
</dbReference>
<dbReference type="Gene3D" id="3.40.366.10">
    <property type="entry name" value="Malonyl-Coenzyme A Acyl Carrier Protein, domain 2"/>
    <property type="match status" value="1"/>
</dbReference>
<dbReference type="Pfam" id="PF21089">
    <property type="entry name" value="PKS_DH_N"/>
    <property type="match status" value="1"/>
</dbReference>
<dbReference type="InterPro" id="IPR016036">
    <property type="entry name" value="Malonyl_transacylase_ACP-bd"/>
</dbReference>
<dbReference type="Gene3D" id="3.10.129.110">
    <property type="entry name" value="Polyketide synthase dehydratase"/>
    <property type="match status" value="1"/>
</dbReference>
<dbReference type="PANTHER" id="PTHR43775">
    <property type="entry name" value="FATTY ACID SYNTHASE"/>
    <property type="match status" value="1"/>
</dbReference>
<dbReference type="Gene3D" id="3.30.70.3290">
    <property type="match status" value="1"/>
</dbReference>
<dbReference type="NCBIfam" id="TIGR01746">
    <property type="entry name" value="Thioester-redct"/>
    <property type="match status" value="1"/>
</dbReference>
<gene>
    <name evidence="13" type="ORF">GCM10009560_61750</name>
</gene>
<evidence type="ECO:0000313" key="13">
    <source>
        <dbReference type="EMBL" id="GAA0946189.1"/>
    </source>
</evidence>
<dbReference type="SUPFAM" id="SSF52151">
    <property type="entry name" value="FabD/lysophospholipase-like"/>
    <property type="match status" value="1"/>
</dbReference>
<keyword evidence="5" id="KW-0808">Transferase</keyword>
<dbReference type="CDD" id="cd00833">
    <property type="entry name" value="PKS"/>
    <property type="match status" value="1"/>
</dbReference>
<dbReference type="SUPFAM" id="SSF53901">
    <property type="entry name" value="Thiolase-like"/>
    <property type="match status" value="1"/>
</dbReference>
<dbReference type="PROSITE" id="PS00012">
    <property type="entry name" value="PHOSPHOPANTETHEINE"/>
    <property type="match status" value="1"/>
</dbReference>
<dbReference type="PROSITE" id="PS50075">
    <property type="entry name" value="CARRIER"/>
    <property type="match status" value="1"/>
</dbReference>
<dbReference type="InterPro" id="IPR014030">
    <property type="entry name" value="Ketoacyl_synth_N"/>
</dbReference>
<dbReference type="SMART" id="SM00826">
    <property type="entry name" value="PKS_DH"/>
    <property type="match status" value="1"/>
</dbReference>
<evidence type="ECO:0000259" key="11">
    <source>
        <dbReference type="PROSITE" id="PS52004"/>
    </source>
</evidence>
<feature type="domain" description="Carrier" evidence="10">
    <location>
        <begin position="1665"/>
        <end position="1740"/>
    </location>
</feature>
<comment type="pathway">
    <text evidence="2">Antibiotic biosynthesis.</text>
</comment>
<keyword evidence="7" id="KW-0511">Multifunctional enzyme</keyword>
<dbReference type="InterPro" id="IPR049900">
    <property type="entry name" value="PKS_mFAS_DH"/>
</dbReference>
<dbReference type="Pfam" id="PF08990">
    <property type="entry name" value="Docking"/>
    <property type="match status" value="1"/>
</dbReference>
<dbReference type="PROSITE" id="PS52004">
    <property type="entry name" value="KS3_2"/>
    <property type="match status" value="1"/>
</dbReference>
<dbReference type="InterPro" id="IPR049552">
    <property type="entry name" value="PKS_DH_N"/>
</dbReference>
<dbReference type="PROSITE" id="PS52019">
    <property type="entry name" value="PKS_MFAS_DH"/>
    <property type="match status" value="1"/>
</dbReference>
<dbReference type="Pfam" id="PF00698">
    <property type="entry name" value="Acyl_transf_1"/>
    <property type="match status" value="1"/>
</dbReference>
<dbReference type="PROSITE" id="PS00606">
    <property type="entry name" value="KS3_1"/>
    <property type="match status" value="1"/>
</dbReference>
<comment type="caution">
    <text evidence="13">The sequence shown here is derived from an EMBL/GenBank/DDBJ whole genome shotgun (WGS) entry which is preliminary data.</text>
</comment>
<keyword evidence="8" id="KW-0012">Acyltransferase</keyword>
<dbReference type="SMART" id="SM00823">
    <property type="entry name" value="PKS_PP"/>
    <property type="match status" value="1"/>
</dbReference>
<dbReference type="Proteomes" id="UP001501578">
    <property type="component" value="Unassembled WGS sequence"/>
</dbReference>
<dbReference type="SMART" id="SM00825">
    <property type="entry name" value="PKS_KS"/>
    <property type="match status" value="1"/>
</dbReference>
<dbReference type="InterPro" id="IPR032821">
    <property type="entry name" value="PKS_assoc"/>
</dbReference>
<evidence type="ECO:0000256" key="8">
    <source>
        <dbReference type="ARBA" id="ARBA00023315"/>
    </source>
</evidence>
<dbReference type="InterPro" id="IPR016039">
    <property type="entry name" value="Thiolase-like"/>
</dbReference>
<dbReference type="SMART" id="SM01294">
    <property type="entry name" value="PKS_PP_betabranch"/>
    <property type="match status" value="1"/>
</dbReference>
<dbReference type="InterPro" id="IPR020806">
    <property type="entry name" value="PKS_PP-bd"/>
</dbReference>
<dbReference type="InterPro" id="IPR009081">
    <property type="entry name" value="PP-bd_ACP"/>
</dbReference>
<keyword evidence="6" id="KW-0045">Antibiotic biosynthesis</keyword>
<dbReference type="InterPro" id="IPR010080">
    <property type="entry name" value="Thioester_reductase-like_dom"/>
</dbReference>
<evidence type="ECO:0000256" key="6">
    <source>
        <dbReference type="ARBA" id="ARBA00023194"/>
    </source>
</evidence>
<dbReference type="InterPro" id="IPR016035">
    <property type="entry name" value="Acyl_Trfase/lysoPLipase"/>
</dbReference>
<keyword evidence="4" id="KW-0597">Phosphoprotein</keyword>
<feature type="domain" description="Ketosynthase family 3 (KS3)" evidence="11">
    <location>
        <begin position="33"/>
        <end position="457"/>
    </location>
</feature>
<keyword evidence="14" id="KW-1185">Reference proteome</keyword>
<name>A0ABN1QSC9_9ACTN</name>
<evidence type="ECO:0000256" key="3">
    <source>
        <dbReference type="ARBA" id="ARBA00022450"/>
    </source>
</evidence>
<dbReference type="Pfam" id="PF22953">
    <property type="entry name" value="SpnB_Rossmann"/>
    <property type="match status" value="1"/>
</dbReference>
<dbReference type="InterPro" id="IPR020807">
    <property type="entry name" value="PKS_DH"/>
</dbReference>
<comment type="cofactor">
    <cofactor evidence="1">
        <name>pantetheine 4'-phosphate</name>
        <dbReference type="ChEBI" id="CHEBI:47942"/>
    </cofactor>
</comment>
<dbReference type="SMART" id="SM00822">
    <property type="entry name" value="PKS_KR"/>
    <property type="match status" value="1"/>
</dbReference>
<dbReference type="InterPro" id="IPR020841">
    <property type="entry name" value="PKS_Beta-ketoAc_synthase_dom"/>
</dbReference>
<dbReference type="InterPro" id="IPR036291">
    <property type="entry name" value="NAD(P)-bd_dom_sf"/>
</dbReference>
<dbReference type="InterPro" id="IPR055123">
    <property type="entry name" value="SpnB-like_Rossmann"/>
</dbReference>
<dbReference type="InterPro" id="IPR015083">
    <property type="entry name" value="NorB/c/GfsB-D-like_docking"/>
</dbReference>
<dbReference type="InterPro" id="IPR057326">
    <property type="entry name" value="KR_dom"/>
</dbReference>
<evidence type="ECO:0000259" key="10">
    <source>
        <dbReference type="PROSITE" id="PS50075"/>
    </source>
</evidence>
<evidence type="ECO:0000256" key="2">
    <source>
        <dbReference type="ARBA" id="ARBA00004792"/>
    </source>
</evidence>
<evidence type="ECO:0000256" key="9">
    <source>
        <dbReference type="PROSITE-ProRule" id="PRU01363"/>
    </source>
</evidence>
<evidence type="ECO:0000256" key="5">
    <source>
        <dbReference type="ARBA" id="ARBA00022679"/>
    </source>
</evidence>
<proteinExistence type="predicted"/>
<sequence>MADEKKLADYLKWVTADLQKARHRITELESGRQEPVAIVGMACRYPGGIASADDLWQLVLDGRDAISEFPTDRGWDLDRLFDEDPEAPGTTYTRSGGFLDGATEFDAEFFGISPREAVSMDPQQRVVLEAAWETFEAAGIDPTGLKGDDVGVFVGAVEQTYLGLRGPAELEGYLITGKLTSVVSGRVAYSFGFEGPAVTVDTACSSSLVALHIAAQSVRSGESSLALAGGVTISATPGGFVDFSRQRGLAADGRCKSFAAAADGTSWSEGVGLVLLERLSDAERNGHRVLAVLRGSAINQDGASNGLTAPNGPSQERVIRRALAEARLTASDVDAVEAHGTGTRLGDPIEAQALLATYGAAHDAARPLWLGSLKSNIGHAVAASGIGGVIKIVQAIRHGVLPRTMHVDEPTPLVDWARGGVELLTEQRPWPETGRPRRAAVSSFGVSGTNAHVILEQAPDSGGEPGREAPLPVVPWPLSAKSPRATRAQAERLLSFAERNPALSAERIAQSLATTRAALDHRAVVVGTDREGLLTGLRALAGDTETVPVASARQGGLGLLFTGQGSQRAGMGLELCAAFPVFAEAFDAVCAAVDPHLDRPLRQVIAEGDRLGETRYAQPALFAFEVATARLVMSWGMRPGVLVGHSIGELAAAHLAGVLSLHDGAAVVTARGRLMQRLPAGGVMVALRATPDEVSPLLKGYESRVGIAAVNGPSAVVVSGDEDVVTGIAATVASWGRSTKRLAVSHAFHSPLMEPMLAEFGEVVRAVTFTAPAIPIISTVTGEVADADTLCSPEYWIDQARRPVRFLDAVHRLADQGVTATLEVGPGAALTALVGDGLDGRAGVTAVAGTRTSGSEPLELVDAVGRLWAAGIAVDWAAYLAPAGATAGPLPSYAFQRRRYWLAPAAMRGDDPAGPVSDHPLLGDPVEVAGRDEVLISGALSTSVAPWLGEHRLFGSQVVPSSVLLEMVVRAGDEVGCPHVEELVMCEQVVLPERARLRVQLTVDAPDGAGRRRISVHTGADEDRPVWTPAAHGVLSPRRNAEEDLSEWPPPGAEPLDADLLLRHRADAGFALGPIFSGLPAAWRRDGELFAEVRLPADTDADGFSVHPALLDAALHPAALLTGRPGVVAEWRGVTVHAVGATAARVRVTPAGNGAVSVLLADASGAPLASAEAVVTRRASEDEVGAALARPGEALFRVAWTPVIPAGMTGRAGPAVLETGHGGLPWPLRFAGVGEALSAAGTFTGLVAPLMFATEDDVEDDAAGTVADRAQTAVLQALELVRAWNDDERSAEVPLIFLTRRAIDAADTPIDLAAAPVWGLLRSAQSEMPGRFRLIDIDDDPASMSALPAAIATGEAQLAVRAGSVAVPRLARLAPGRAASPWRPGGTVLITGGTGALGAFFARHLVRVHGVTDLLLVSRNGPAAQGAGDLADELAALGARVTITACDAADREELASVLASIPAAHRLIGVVHTAGVLDDGMIGSLDADQVARVLRPKVHAAWNLHELTKDMDLSAFVLFSSVAGVIGGSGQGAYAAANTFLDALAAHRAGAGLSATSLVWGLWSQVGGMGGNLNDADLKRIARTGLLPITPDDGPGLFDAALRTGRPAPVVTSLDMRALAARPTTVPLLFTALARITSRRATRGAGEAEPLERRLAGQSEQRRREIVGELVRAEVASVLGHADASAIGADQFFVDLGFDSLISVELRNRLAAHIGTRLSASLVFEHPTPAALTEFLCATARATVTGGDDAVAGTDFADEVVLDDDVVAADTVVTVATDPREVLLTGASGFLGAFLLRDLVRDTDAVVHCLVRGADQADAERRLRENLEWYEVAGEVDPARVVVHVGDLTSSRLGLGEQVFDDLARRVDAVFHAGATVSWLRPYPDLKSSNVTGTVEVLRLAARHRTVPVHYVSTTGVFAASEDNEPVGVTATTGPAHLLRNGYLQSKWVAEGVLGIARARGIPVSVYRVDVVCGERDSGACQTKDFVWLSLKGMLQAGVVPDRLPGRVHLVPVDYVSGAITTLATRESSTNGTFHLFNEQSQSFGDLVDHLRAIGYDLPETDWDAWRATVDADRENAITPLFDSFEEINSVGAGPTYPPMDVSDTEKALAGSGIVCPPVDRALFGRYVDFFVRSGYFPAPGSSMSA</sequence>
<feature type="active site" description="Proton acceptor; for dehydratase activity" evidence="9">
    <location>
        <position position="951"/>
    </location>
</feature>
<evidence type="ECO:0000256" key="4">
    <source>
        <dbReference type="ARBA" id="ARBA00022553"/>
    </source>
</evidence>
<dbReference type="SUPFAM" id="SSF55048">
    <property type="entry name" value="Probable ACP-binding domain of malonyl-CoA ACP transacylase"/>
    <property type="match status" value="1"/>
</dbReference>
<dbReference type="CDD" id="cd05235">
    <property type="entry name" value="SDR_e1"/>
    <property type="match status" value="1"/>
</dbReference>
<dbReference type="CDD" id="cd08956">
    <property type="entry name" value="KR_3_FAS_SDR_x"/>
    <property type="match status" value="1"/>
</dbReference>
<feature type="region of interest" description="C-terminal hotdog fold" evidence="9">
    <location>
        <begin position="1053"/>
        <end position="1212"/>
    </location>
</feature>
<dbReference type="SUPFAM" id="SSF47336">
    <property type="entry name" value="ACP-like"/>
    <property type="match status" value="1"/>
</dbReference>
<organism evidence="13 14">
    <name type="scientific">Nonomuraea longicatena</name>
    <dbReference type="NCBI Taxonomy" id="83682"/>
    <lineage>
        <taxon>Bacteria</taxon>
        <taxon>Bacillati</taxon>
        <taxon>Actinomycetota</taxon>
        <taxon>Actinomycetes</taxon>
        <taxon>Streptosporangiales</taxon>
        <taxon>Streptosporangiaceae</taxon>
        <taxon>Nonomuraea</taxon>
    </lineage>
</organism>
<evidence type="ECO:0000256" key="7">
    <source>
        <dbReference type="ARBA" id="ARBA00023268"/>
    </source>
</evidence>
<feature type="domain" description="PKS/mFAS DH" evidence="12">
    <location>
        <begin position="919"/>
        <end position="1212"/>
    </location>
</feature>
<dbReference type="Gene3D" id="3.40.50.720">
    <property type="entry name" value="NAD(P)-binding Rossmann-like Domain"/>
    <property type="match status" value="2"/>
</dbReference>
<dbReference type="InterPro" id="IPR036736">
    <property type="entry name" value="ACP-like_sf"/>
</dbReference>
<dbReference type="Pfam" id="PF00550">
    <property type="entry name" value="PP-binding"/>
    <property type="match status" value="1"/>
</dbReference>
<dbReference type="Pfam" id="PF14765">
    <property type="entry name" value="PS-DH"/>
    <property type="match status" value="1"/>
</dbReference>
<protein>
    <submittedName>
        <fullName evidence="13">Type I polyketide synthase</fullName>
    </submittedName>
</protein>
<dbReference type="InterPro" id="IPR013968">
    <property type="entry name" value="PKS_KR"/>
</dbReference>
<dbReference type="Pfam" id="PF07993">
    <property type="entry name" value="NAD_binding_4"/>
    <property type="match status" value="1"/>
</dbReference>
<dbReference type="InterPro" id="IPR042104">
    <property type="entry name" value="PKS_dehydratase_sf"/>
</dbReference>
<keyword evidence="3" id="KW-0596">Phosphopantetheine</keyword>
<dbReference type="Pfam" id="PF16197">
    <property type="entry name" value="KAsynt_C_assoc"/>
    <property type="match status" value="1"/>
</dbReference>
<dbReference type="EMBL" id="BAAAHQ010000039">
    <property type="protein sequence ID" value="GAA0946189.1"/>
    <property type="molecule type" value="Genomic_DNA"/>
</dbReference>
<dbReference type="InterPro" id="IPR014031">
    <property type="entry name" value="Ketoacyl_synth_C"/>
</dbReference>